<dbReference type="EMBL" id="CP013909">
    <property type="protein sequence ID" value="ALW85843.1"/>
    <property type="molecule type" value="Genomic_DNA"/>
</dbReference>
<dbReference type="RefSeq" id="WP_068193985.1">
    <property type="nucleotide sequence ID" value="NZ_CP013909.1"/>
</dbReference>
<gene>
    <name evidence="1" type="ORF">AUC43_12515</name>
</gene>
<evidence type="ECO:0000313" key="2">
    <source>
        <dbReference type="Proteomes" id="UP000059542"/>
    </source>
</evidence>
<reference evidence="1 2" key="1">
    <citation type="submission" date="2015-12" db="EMBL/GenBank/DDBJ databases">
        <authorList>
            <person name="Shamseldin A."/>
            <person name="Moawad H."/>
            <person name="Abd El-Rahim W.M."/>
            <person name="Sadowsky M.J."/>
        </authorList>
    </citation>
    <scope>NUCLEOTIDE SEQUENCE [LARGE SCALE GENOMIC DNA]</scope>
    <source>
        <strain evidence="1 2">DG5B</strain>
    </source>
</reference>
<dbReference type="AlphaFoldDB" id="A0A0U3SZ63"/>
<accession>A0A0U3SZ63</accession>
<organism evidence="1 2">
    <name type="scientific">Hymenobacter sedentarius</name>
    <dbReference type="NCBI Taxonomy" id="1411621"/>
    <lineage>
        <taxon>Bacteria</taxon>
        <taxon>Pseudomonadati</taxon>
        <taxon>Bacteroidota</taxon>
        <taxon>Cytophagia</taxon>
        <taxon>Cytophagales</taxon>
        <taxon>Hymenobacteraceae</taxon>
        <taxon>Hymenobacter</taxon>
    </lineage>
</organism>
<evidence type="ECO:0000313" key="1">
    <source>
        <dbReference type="EMBL" id="ALW85843.1"/>
    </source>
</evidence>
<evidence type="ECO:0008006" key="3">
    <source>
        <dbReference type="Google" id="ProtNLM"/>
    </source>
</evidence>
<name>A0A0U3SZ63_9BACT</name>
<dbReference type="STRING" id="1411621.AUC43_12515"/>
<dbReference type="KEGG" id="hyg:AUC43_12515"/>
<sequence>MAGIVVGLFTSSIEAQAAVEQLLAAGFERSQLNLATRDTLRGQHLTTDAAAPTESVEDGVVRFFTDLFAGNENAEAQAHIAASGPDSAVLTVNTATDEQAQRAGGALNANGAVDVYRQAQSPGNAAASSAAEDDIVDLEGSLSRVRDDDELDANGVTTH</sequence>
<protein>
    <recommendedName>
        <fullName evidence="3">General stress protein 17M-like domain-containing protein</fullName>
    </recommendedName>
</protein>
<proteinExistence type="predicted"/>
<dbReference type="Proteomes" id="UP000059542">
    <property type="component" value="Chromosome"/>
</dbReference>
<keyword evidence="2" id="KW-1185">Reference proteome</keyword>